<dbReference type="KEGG" id="xla:121399821"/>
<keyword evidence="2" id="KW-0472">Membrane</keyword>
<dbReference type="InterPro" id="IPR018154">
    <property type="entry name" value="TLV/ENV_coat_polyprotein"/>
</dbReference>
<feature type="transmembrane region" description="Helical" evidence="2">
    <location>
        <begin position="422"/>
        <end position="440"/>
    </location>
</feature>
<organism evidence="4 6">
    <name type="scientific">Xenopus laevis</name>
    <name type="common">African clawed frog</name>
    <dbReference type="NCBI Taxonomy" id="8355"/>
    <lineage>
        <taxon>Eukaryota</taxon>
        <taxon>Metazoa</taxon>
        <taxon>Chordata</taxon>
        <taxon>Craniata</taxon>
        <taxon>Vertebrata</taxon>
        <taxon>Euteleostomi</taxon>
        <taxon>Amphibia</taxon>
        <taxon>Batrachia</taxon>
        <taxon>Anura</taxon>
        <taxon>Pipoidea</taxon>
        <taxon>Pipidae</taxon>
        <taxon>Xenopodinae</taxon>
        <taxon>Xenopus</taxon>
        <taxon>Xenopus</taxon>
    </lineage>
</organism>
<keyword evidence="2" id="KW-0812">Transmembrane</keyword>
<dbReference type="SUPFAM" id="SSF58069">
    <property type="entry name" value="Virus ectodomain"/>
    <property type="match status" value="1"/>
</dbReference>
<sequence length="459" mass="51170">MDSSSRLLALSFCVSYFLSTPITALWADNELLKLHSTAAMIENKTDCWVCSHIPTHSLGTPILGVPFTWTDFEDRYVMDFSTLDPELSKYREISGKGDEIMKAPPALILAGIVRHPSVCFTVFSRKTRVTINGKQIRIPKILIGETTCNSTDLNITQVPTHYEAATTYAHCVDETKVSSTIEPCLSWANKSLEWDLDYIDGPAHYNIKFLTLQIRNQGFHRPMVLPSGTYYICGKKAYAWLPMGAEGRCTIGNVIPAVRTRTELSATSLIDTHSSAVLNLKIQKRELFNDKDKAWAFFPAWTGWGIEMMARLNEYASLLDRMINNTVISVLAINVELAQIRKVALQNRMALNFLLAEQGGVCVLVGEECCTYINDSKSLVESHMAKVFELQKQARDISKNGFNPFTWLGNIGGWLNDFLGSFFKPILVILALALGLYLVVKVMICAISRCTSSPASALL</sequence>
<dbReference type="RefSeq" id="XP_041437556.1">
    <property type="nucleotide sequence ID" value="XM_041581622.1"/>
</dbReference>
<feature type="signal peptide" evidence="3">
    <location>
        <begin position="1"/>
        <end position="24"/>
    </location>
</feature>
<dbReference type="Proteomes" id="UP000186698">
    <property type="component" value="Chromosome 2L"/>
</dbReference>
<evidence type="ECO:0000313" key="5">
    <source>
        <dbReference type="RefSeq" id="XP_041437555.1"/>
    </source>
</evidence>
<gene>
    <name evidence="5 6" type="primary">LOC121399821</name>
</gene>
<dbReference type="Pfam" id="PF00429">
    <property type="entry name" value="TLV_coat"/>
    <property type="match status" value="1"/>
</dbReference>
<keyword evidence="4" id="KW-1185">Reference proteome</keyword>
<dbReference type="RefSeq" id="XP_041437555.1">
    <property type="nucleotide sequence ID" value="XM_041581621.1"/>
</dbReference>
<proteinExistence type="predicted"/>
<evidence type="ECO:0000256" key="3">
    <source>
        <dbReference type="SAM" id="SignalP"/>
    </source>
</evidence>
<evidence type="ECO:0000313" key="4">
    <source>
        <dbReference type="Proteomes" id="UP000186698"/>
    </source>
</evidence>
<evidence type="ECO:0000313" key="6">
    <source>
        <dbReference type="RefSeq" id="XP_041437556.1"/>
    </source>
</evidence>
<keyword evidence="2" id="KW-1133">Transmembrane helix</keyword>
<keyword evidence="3" id="KW-0732">Signal</keyword>
<name>A0A8J1M896_XENLA</name>
<feature type="chain" id="PRO_5044692472" evidence="3">
    <location>
        <begin position="25"/>
        <end position="459"/>
    </location>
</feature>
<protein>
    <submittedName>
        <fullName evidence="5 6">Uncharacterized protein LOC121399821 isoform X1</fullName>
    </submittedName>
</protein>
<dbReference type="PANTHER" id="PTHR10424">
    <property type="entry name" value="VIRAL ENVELOPE PROTEIN"/>
    <property type="match status" value="1"/>
</dbReference>
<dbReference type="AlphaFoldDB" id="A0A8J1M896"/>
<dbReference type="Gene3D" id="1.10.287.210">
    <property type="match status" value="1"/>
</dbReference>
<dbReference type="GeneID" id="121399821"/>
<keyword evidence="1" id="KW-1015">Disulfide bond</keyword>
<reference evidence="5 6" key="1">
    <citation type="submission" date="2025-04" db="UniProtKB">
        <authorList>
            <consortium name="RefSeq"/>
        </authorList>
    </citation>
    <scope>IDENTIFICATION</scope>
    <source>
        <strain evidence="5 6">J_2021</strain>
        <tissue evidence="5 6">Erythrocytes</tissue>
    </source>
</reference>
<evidence type="ECO:0000256" key="2">
    <source>
        <dbReference type="SAM" id="Phobius"/>
    </source>
</evidence>
<accession>A0A8J1M896</accession>
<dbReference type="PANTHER" id="PTHR10424:SF73">
    <property type="entry name" value="ENDOGENOUS RETROVIRUS GROUP FC1 ENV POLYPROTEIN-RELATED"/>
    <property type="match status" value="1"/>
</dbReference>
<dbReference type="OrthoDB" id="8949317at2759"/>
<evidence type="ECO:0000256" key="1">
    <source>
        <dbReference type="ARBA" id="ARBA00023157"/>
    </source>
</evidence>